<dbReference type="eggNOG" id="arCOG05685">
    <property type="taxonomic scope" value="Archaea"/>
</dbReference>
<dbReference type="AlphaFoldDB" id="A1RS31"/>
<reference evidence="1" key="1">
    <citation type="submission" date="2006-12" db="EMBL/GenBank/DDBJ databases">
        <title>Complete sequence of Pyrobaculum islandicum DSM 4184.</title>
        <authorList>
            <person name="Copeland A."/>
            <person name="Lucas S."/>
            <person name="Lapidus A."/>
            <person name="Barry K."/>
            <person name="Detter J.C."/>
            <person name="Glavina del Rio T."/>
            <person name="Dalin E."/>
            <person name="Tice H."/>
            <person name="Pitluck S."/>
            <person name="Meincke L."/>
            <person name="Brettin T."/>
            <person name="Bruce D."/>
            <person name="Han C."/>
            <person name="Tapia R."/>
            <person name="Gilna P."/>
            <person name="Schmutz J."/>
            <person name="Larimer F."/>
            <person name="Land M."/>
            <person name="Hauser L."/>
            <person name="Kyrpides N."/>
            <person name="Mikhailova N."/>
            <person name="Cozen A.E."/>
            <person name="Fitz-Gibbon S.T."/>
            <person name="House C.H."/>
            <person name="Saltikov C."/>
            <person name="Lowe T."/>
            <person name="Richardson P."/>
        </authorList>
    </citation>
    <scope>NUCLEOTIDE SEQUENCE [LARGE SCALE GENOMIC DNA]</scope>
    <source>
        <strain evidence="1">DSM 4184</strain>
    </source>
</reference>
<dbReference type="EMBL" id="CP000504">
    <property type="protein sequence ID" value="ABL87763.1"/>
    <property type="molecule type" value="Genomic_DNA"/>
</dbReference>
<gene>
    <name evidence="1" type="ordered locus">Pisl_0585</name>
</gene>
<dbReference type="STRING" id="384616.Pisl_0585"/>
<organism evidence="1 2">
    <name type="scientific">Pyrobaculum islandicum (strain DSM 4184 / JCM 9189 / GEO3)</name>
    <dbReference type="NCBI Taxonomy" id="384616"/>
    <lineage>
        <taxon>Archaea</taxon>
        <taxon>Thermoproteota</taxon>
        <taxon>Thermoprotei</taxon>
        <taxon>Thermoproteales</taxon>
        <taxon>Thermoproteaceae</taxon>
        <taxon>Pyrobaculum</taxon>
    </lineage>
</organism>
<keyword evidence="2" id="KW-1185">Reference proteome</keyword>
<dbReference type="InterPro" id="IPR011335">
    <property type="entry name" value="Restrct_endonuc-II-like"/>
</dbReference>
<dbReference type="Proteomes" id="UP000002595">
    <property type="component" value="Chromosome"/>
</dbReference>
<name>A1RS31_PYRIL</name>
<proteinExistence type="predicted"/>
<evidence type="ECO:0000313" key="2">
    <source>
        <dbReference type="Proteomes" id="UP000002595"/>
    </source>
</evidence>
<dbReference type="SUPFAM" id="SSF52980">
    <property type="entry name" value="Restriction endonuclease-like"/>
    <property type="match status" value="1"/>
</dbReference>
<evidence type="ECO:0000313" key="1">
    <source>
        <dbReference type="EMBL" id="ABL87763.1"/>
    </source>
</evidence>
<sequence>MAEIFLRQNGYITWRPVKFIRFLELAVAYEGIRGESCEKEPPEPLTLTVPTDVGYISLTYWRGRCLSIDGRRITQLEYSIYAPCVKKCIKKAMGPLLEVFRPIARELLSYRRVLKTFDLFAFKNGVIYAVEVKTNGGKISDIQREKVVVLKNIRHLLIHVYLQSPVVKLERL</sequence>
<accession>A1RS31</accession>
<protein>
    <submittedName>
        <fullName evidence="1">Uncharacterized protein</fullName>
    </submittedName>
</protein>
<dbReference type="KEGG" id="pis:Pisl_0585"/>
<dbReference type="HOGENOM" id="CLU_1607214_0_0_2"/>